<comment type="caution">
    <text evidence="1">The sequence shown here is derived from an EMBL/GenBank/DDBJ whole genome shotgun (WGS) entry which is preliminary data.</text>
</comment>
<gene>
    <name evidence="1" type="ORF">AFUS01_LOCUS7630</name>
</gene>
<name>A0A8J2JJC3_9HEXA</name>
<sequence>MLKFCTQPNFPLNQILTSGNDKCFSKPKTSLTILTYNCSWLDLSQTAI</sequence>
<feature type="non-terminal residue" evidence="1">
    <location>
        <position position="1"/>
    </location>
</feature>
<dbReference type="AlphaFoldDB" id="A0A8J2JJC3"/>
<dbReference type="EMBL" id="CAJVCH010051689">
    <property type="protein sequence ID" value="CAG7718220.1"/>
    <property type="molecule type" value="Genomic_DNA"/>
</dbReference>
<evidence type="ECO:0000313" key="1">
    <source>
        <dbReference type="EMBL" id="CAG7718220.1"/>
    </source>
</evidence>
<protein>
    <submittedName>
        <fullName evidence="1">Uncharacterized protein</fullName>
    </submittedName>
</protein>
<proteinExistence type="predicted"/>
<dbReference type="Proteomes" id="UP000708208">
    <property type="component" value="Unassembled WGS sequence"/>
</dbReference>
<reference evidence="1" key="1">
    <citation type="submission" date="2021-06" db="EMBL/GenBank/DDBJ databases">
        <authorList>
            <person name="Hodson N. C."/>
            <person name="Mongue J. A."/>
            <person name="Jaron S. K."/>
        </authorList>
    </citation>
    <scope>NUCLEOTIDE SEQUENCE</scope>
</reference>
<evidence type="ECO:0000313" key="2">
    <source>
        <dbReference type="Proteomes" id="UP000708208"/>
    </source>
</evidence>
<keyword evidence="2" id="KW-1185">Reference proteome</keyword>
<accession>A0A8J2JJC3</accession>
<organism evidence="1 2">
    <name type="scientific">Allacma fusca</name>
    <dbReference type="NCBI Taxonomy" id="39272"/>
    <lineage>
        <taxon>Eukaryota</taxon>
        <taxon>Metazoa</taxon>
        <taxon>Ecdysozoa</taxon>
        <taxon>Arthropoda</taxon>
        <taxon>Hexapoda</taxon>
        <taxon>Collembola</taxon>
        <taxon>Symphypleona</taxon>
        <taxon>Sminthuridae</taxon>
        <taxon>Allacma</taxon>
    </lineage>
</organism>